<reference evidence="2" key="1">
    <citation type="submission" date="2022-06" db="EMBL/GenBank/DDBJ databases">
        <title>Uncovering the hologenomic basis of an extraordinary plant invasion.</title>
        <authorList>
            <person name="Bieker V.C."/>
            <person name="Martin M.D."/>
            <person name="Gilbert T."/>
            <person name="Hodgins K."/>
            <person name="Battlay P."/>
            <person name="Petersen B."/>
            <person name="Wilson J."/>
        </authorList>
    </citation>
    <scope>NUCLEOTIDE SEQUENCE</scope>
    <source>
        <strain evidence="2">AA19_3_7</strain>
        <tissue evidence="2">Leaf</tissue>
    </source>
</reference>
<gene>
    <name evidence="2" type="ORF">M8C21_001693</name>
</gene>
<accession>A0AAD5DE02</accession>
<evidence type="ECO:0000313" key="3">
    <source>
        <dbReference type="Proteomes" id="UP001206925"/>
    </source>
</evidence>
<name>A0AAD5DE02_AMBAR</name>
<feature type="non-terminal residue" evidence="2">
    <location>
        <position position="512"/>
    </location>
</feature>
<protein>
    <submittedName>
        <fullName evidence="2">Uncharacterized protein</fullName>
    </submittedName>
</protein>
<sequence length="512" mass="56467">LYCQKHHTHVPCELFSYKHNPPIHQSILQQQNPSSPQSNPTKKMSASSRPVGGTEHSWCKAVPTGTGITIISFLFSTPPNLSLLQSSLNKLQTSHPILRSKLIFDPSTNQFSLHTPSNPTTVKIHTTDLFLHSFVQTIEQELNTNSWTSFIQPHHHHDKVTEADVMFVTCYTLLDNNNNNDNDNNMLKQSQGSVVMVIRVHTAVCDRAAAAWLVKELLGLYCEGGGEGVGMEGLGLGLAIEEHVPVGKGNKPFWVRGKDVIGYSVNSFRFSNLVVKEVGVPDSTRFVRLKIGAEETGRIVDGCKSKGIKLFGLLAAAGFIAAHASKNFPGEKWEKYSLATLIDCRSELDPVLSDHHIGFYHSVIINSHDVKGGEDLWDLAQRIYTTLTNAKNNNKHFTDTADLNYLMCKAIENPGLTPSSSLRTSLLSVFEDPLIENSNHLHKQVGLLDCIGCSSVHSVGPSLAIFDTIRDGELDCACVYPSPTHSREQMQDYVDHMKKILLDGCAAEYLGS</sequence>
<proteinExistence type="predicted"/>
<dbReference type="Proteomes" id="UP001206925">
    <property type="component" value="Unassembled WGS sequence"/>
</dbReference>
<dbReference type="PANTHER" id="PTHR34375">
    <property type="entry name" value="GATA ZINC FINGER PROTEIN-RELATED"/>
    <property type="match status" value="1"/>
</dbReference>
<dbReference type="SUPFAM" id="SSF52777">
    <property type="entry name" value="CoA-dependent acyltransferases"/>
    <property type="match status" value="2"/>
</dbReference>
<dbReference type="Gene3D" id="3.30.559.30">
    <property type="entry name" value="Nonribosomal peptide synthetase, condensation domain"/>
    <property type="match status" value="1"/>
</dbReference>
<feature type="region of interest" description="Disordered" evidence="1">
    <location>
        <begin position="27"/>
        <end position="56"/>
    </location>
</feature>
<comment type="caution">
    <text evidence="2">The sequence shown here is derived from an EMBL/GenBank/DDBJ whole genome shotgun (WGS) entry which is preliminary data.</text>
</comment>
<keyword evidence="3" id="KW-1185">Reference proteome</keyword>
<evidence type="ECO:0000256" key="1">
    <source>
        <dbReference type="SAM" id="MobiDB-lite"/>
    </source>
</evidence>
<dbReference type="InterPro" id="IPR010828">
    <property type="entry name" value="Atf2/Sli1-like"/>
</dbReference>
<dbReference type="InterPro" id="IPR023213">
    <property type="entry name" value="CAT-like_dom_sf"/>
</dbReference>
<dbReference type="Gene3D" id="3.30.559.10">
    <property type="entry name" value="Chloramphenicol acetyltransferase-like domain"/>
    <property type="match status" value="1"/>
</dbReference>
<dbReference type="EMBL" id="JAMZMK010000067">
    <property type="protein sequence ID" value="KAI7757759.1"/>
    <property type="molecule type" value="Genomic_DNA"/>
</dbReference>
<dbReference type="Pfam" id="PF07247">
    <property type="entry name" value="AATase"/>
    <property type="match status" value="1"/>
</dbReference>
<dbReference type="PANTHER" id="PTHR34375:SF2">
    <property type="entry name" value="GATA ZINC FINGER PROTEIN"/>
    <property type="match status" value="1"/>
</dbReference>
<evidence type="ECO:0000313" key="2">
    <source>
        <dbReference type="EMBL" id="KAI7757759.1"/>
    </source>
</evidence>
<dbReference type="AlphaFoldDB" id="A0AAD5DE02"/>
<organism evidence="2 3">
    <name type="scientific">Ambrosia artemisiifolia</name>
    <name type="common">Common ragweed</name>
    <dbReference type="NCBI Taxonomy" id="4212"/>
    <lineage>
        <taxon>Eukaryota</taxon>
        <taxon>Viridiplantae</taxon>
        <taxon>Streptophyta</taxon>
        <taxon>Embryophyta</taxon>
        <taxon>Tracheophyta</taxon>
        <taxon>Spermatophyta</taxon>
        <taxon>Magnoliopsida</taxon>
        <taxon>eudicotyledons</taxon>
        <taxon>Gunneridae</taxon>
        <taxon>Pentapetalae</taxon>
        <taxon>asterids</taxon>
        <taxon>campanulids</taxon>
        <taxon>Asterales</taxon>
        <taxon>Asteraceae</taxon>
        <taxon>Asteroideae</taxon>
        <taxon>Heliantheae alliance</taxon>
        <taxon>Heliantheae</taxon>
        <taxon>Ambrosia</taxon>
    </lineage>
</organism>
<feature type="compositionally biased region" description="Low complexity" evidence="1">
    <location>
        <begin position="29"/>
        <end position="40"/>
    </location>
</feature>